<dbReference type="InterPro" id="IPR014222">
    <property type="entry name" value="Cyt_c_oxidase_su2"/>
</dbReference>
<evidence type="ECO:0000313" key="23">
    <source>
        <dbReference type="Proteomes" id="UP000199452"/>
    </source>
</evidence>
<feature type="domain" description="Cytochrome oxidase subunit II copper A binding" evidence="19">
    <location>
        <begin position="89"/>
        <end position="199"/>
    </location>
</feature>
<dbReference type="PANTHER" id="PTHR22888">
    <property type="entry name" value="CYTOCHROME C OXIDASE, SUBUNIT II"/>
    <property type="match status" value="1"/>
</dbReference>
<dbReference type="InterPro" id="IPR011759">
    <property type="entry name" value="Cyt_c_oxidase_su2_TM_dom"/>
</dbReference>
<evidence type="ECO:0000256" key="13">
    <source>
        <dbReference type="ARBA" id="ARBA00023136"/>
    </source>
</evidence>
<dbReference type="Pfam" id="PF00116">
    <property type="entry name" value="COX2"/>
    <property type="match status" value="1"/>
</dbReference>
<evidence type="ECO:0000256" key="7">
    <source>
        <dbReference type="ARBA" id="ARBA00022723"/>
    </source>
</evidence>
<dbReference type="InterPro" id="IPR045187">
    <property type="entry name" value="CcO_II"/>
</dbReference>
<dbReference type="PROSITE" id="PS51007">
    <property type="entry name" value="CYTC"/>
    <property type="match status" value="1"/>
</dbReference>
<dbReference type="PROSITE" id="PS00078">
    <property type="entry name" value="COX2"/>
    <property type="match status" value="1"/>
</dbReference>
<feature type="transmembrane region" description="Helical" evidence="18">
    <location>
        <begin position="60"/>
        <end position="78"/>
    </location>
</feature>
<evidence type="ECO:0000256" key="15">
    <source>
        <dbReference type="PROSITE-ProRule" id="PRU00433"/>
    </source>
</evidence>
<keyword evidence="13 18" id="KW-0472">Membrane</keyword>
<evidence type="ECO:0000259" key="20">
    <source>
        <dbReference type="PROSITE" id="PS50999"/>
    </source>
</evidence>
<dbReference type="NCBIfam" id="TIGR02866">
    <property type="entry name" value="CoxB"/>
    <property type="match status" value="1"/>
</dbReference>
<dbReference type="Gene3D" id="1.10.760.10">
    <property type="entry name" value="Cytochrome c-like domain"/>
    <property type="match status" value="1"/>
</dbReference>
<evidence type="ECO:0000256" key="12">
    <source>
        <dbReference type="ARBA" id="ARBA00023008"/>
    </source>
</evidence>
<feature type="domain" description="Cytochrome oxidase subunit II transmembrane region profile" evidence="20">
    <location>
        <begin position="1"/>
        <end position="88"/>
    </location>
</feature>
<evidence type="ECO:0000256" key="5">
    <source>
        <dbReference type="ARBA" id="ARBA00022660"/>
    </source>
</evidence>
<dbReference type="SUPFAM" id="SSF49503">
    <property type="entry name" value="Cupredoxins"/>
    <property type="match status" value="1"/>
</dbReference>
<dbReference type="InterPro" id="IPR036257">
    <property type="entry name" value="Cyt_c_oxidase_su2_TM_sf"/>
</dbReference>
<accession>A0A1G6JY03</accession>
<keyword evidence="4 15" id="KW-0349">Heme</keyword>
<dbReference type="SUPFAM" id="SSF81464">
    <property type="entry name" value="Cytochrome c oxidase subunit II-like, transmembrane region"/>
    <property type="match status" value="1"/>
</dbReference>
<keyword evidence="7 15" id="KW-0479">Metal-binding</keyword>
<keyword evidence="6 16" id="KW-0812">Transmembrane</keyword>
<dbReference type="GO" id="GO:0005886">
    <property type="term" value="C:plasma membrane"/>
    <property type="evidence" value="ECO:0007669"/>
    <property type="project" value="UniProtKB-SubCell"/>
</dbReference>
<evidence type="ECO:0000313" key="22">
    <source>
        <dbReference type="EMBL" id="SDC23285.1"/>
    </source>
</evidence>
<evidence type="ECO:0000256" key="8">
    <source>
        <dbReference type="ARBA" id="ARBA00022967"/>
    </source>
</evidence>
<feature type="domain" description="Cytochrome c" evidence="21">
    <location>
        <begin position="204"/>
        <end position="303"/>
    </location>
</feature>
<evidence type="ECO:0000259" key="21">
    <source>
        <dbReference type="PROSITE" id="PS51007"/>
    </source>
</evidence>
<dbReference type="InterPro" id="IPR009056">
    <property type="entry name" value="Cyt_c-like_dom"/>
</dbReference>
<evidence type="ECO:0000256" key="9">
    <source>
        <dbReference type="ARBA" id="ARBA00022982"/>
    </source>
</evidence>
<dbReference type="EC" id="7.1.1.9" evidence="17"/>
<keyword evidence="23" id="KW-1185">Reference proteome</keyword>
<dbReference type="GO" id="GO:0016491">
    <property type="term" value="F:oxidoreductase activity"/>
    <property type="evidence" value="ECO:0007669"/>
    <property type="project" value="InterPro"/>
</dbReference>
<comment type="function">
    <text evidence="14 17">Subunits I and II form the functional core of the enzyme complex. Electrons originating in cytochrome c are transferred via heme a and Cu(A) to the binuclear center formed by heme a3 and Cu(B).</text>
</comment>
<keyword evidence="5 16" id="KW-0679">Respiratory chain</keyword>
<keyword evidence="10 18" id="KW-1133">Transmembrane helix</keyword>
<dbReference type="Proteomes" id="UP000199452">
    <property type="component" value="Unassembled WGS sequence"/>
</dbReference>
<comment type="cofactor">
    <cofactor evidence="17">
        <name>Cu cation</name>
        <dbReference type="ChEBI" id="CHEBI:23378"/>
    </cofactor>
    <text evidence="17">Binds a copper A center.</text>
</comment>
<dbReference type="Gene3D" id="1.10.287.90">
    <property type="match status" value="1"/>
</dbReference>
<evidence type="ECO:0000256" key="11">
    <source>
        <dbReference type="ARBA" id="ARBA00023004"/>
    </source>
</evidence>
<keyword evidence="12 17" id="KW-0186">Copper</keyword>
<dbReference type="AlphaFoldDB" id="A0A1G6JY03"/>
<dbReference type="CDD" id="cd13915">
    <property type="entry name" value="CuRO_HCO_II_like_2"/>
    <property type="match status" value="1"/>
</dbReference>
<evidence type="ECO:0000256" key="16">
    <source>
        <dbReference type="RuleBase" id="RU000456"/>
    </source>
</evidence>
<dbReference type="Gene3D" id="2.60.40.420">
    <property type="entry name" value="Cupredoxins - blue copper proteins"/>
    <property type="match status" value="1"/>
</dbReference>
<sequence length="307" mass="34802">MFSGASNFAEGVDSVFLFIFTISFIFLFGLTGIMVWFVIRYNRKRHPKAVQIKDNTKLELAWTIIPLILVLFMFYYGYMAFAPTRVVPKDAMPVKVTGQMWSWSFEYPNGKKTTELRLPLNKPVKLLLYSPDVIHSFYIPAFRIKEDLVPGKENYMWFTPTLEGSFEILCAEYCGLSHAFMEAKVVVVQDTAFNRWLDEVVALTVEEAGLVVLKNNACTGCHSLDGKPLIGPTFKGLFGSKRVVVVNGKETTVVADSAYIERAILEPNKEVVKGFNPEIMRSYKDVLKANDIKSIVDYLELDSKAKK</sequence>
<dbReference type="InterPro" id="IPR001505">
    <property type="entry name" value="Copper_CuA"/>
</dbReference>
<dbReference type="SUPFAM" id="SSF46626">
    <property type="entry name" value="Cytochrome c"/>
    <property type="match status" value="1"/>
</dbReference>
<evidence type="ECO:0000256" key="2">
    <source>
        <dbReference type="ARBA" id="ARBA00007866"/>
    </source>
</evidence>
<dbReference type="PANTHER" id="PTHR22888:SF9">
    <property type="entry name" value="CYTOCHROME C OXIDASE SUBUNIT 2"/>
    <property type="match status" value="1"/>
</dbReference>
<evidence type="ECO:0000256" key="4">
    <source>
        <dbReference type="ARBA" id="ARBA00022617"/>
    </source>
</evidence>
<dbReference type="Pfam" id="PF02790">
    <property type="entry name" value="COX2_TM"/>
    <property type="match status" value="1"/>
</dbReference>
<evidence type="ECO:0000259" key="19">
    <source>
        <dbReference type="PROSITE" id="PS50857"/>
    </source>
</evidence>
<keyword evidence="9 16" id="KW-0249">Electron transport</keyword>
<dbReference type="PROSITE" id="PS50857">
    <property type="entry name" value="COX2_CUA"/>
    <property type="match status" value="1"/>
</dbReference>
<name>A0A1G6JY03_9BACT</name>
<dbReference type="STRING" id="1640674.SAMN05216323_102210"/>
<evidence type="ECO:0000256" key="1">
    <source>
        <dbReference type="ARBA" id="ARBA00004141"/>
    </source>
</evidence>
<protein>
    <recommendedName>
        <fullName evidence="17">Cytochrome c oxidase subunit 2</fullName>
        <ecNumber evidence="17">7.1.1.9</ecNumber>
    </recommendedName>
</protein>
<reference evidence="22 23" key="1">
    <citation type="submission" date="2016-09" db="EMBL/GenBank/DDBJ databases">
        <authorList>
            <person name="Capua I."/>
            <person name="De Benedictis P."/>
            <person name="Joannis T."/>
            <person name="Lombin L.H."/>
            <person name="Cattoli G."/>
        </authorList>
    </citation>
    <scope>NUCLEOTIDE SEQUENCE [LARGE SCALE GENOMIC DNA]</scope>
    <source>
        <strain evidence="22 23">A7P-90m</strain>
    </source>
</reference>
<dbReference type="EMBL" id="FMYP01000022">
    <property type="protein sequence ID" value="SDC23285.1"/>
    <property type="molecule type" value="Genomic_DNA"/>
</dbReference>
<evidence type="ECO:0000256" key="17">
    <source>
        <dbReference type="RuleBase" id="RU004024"/>
    </source>
</evidence>
<evidence type="ECO:0000256" key="6">
    <source>
        <dbReference type="ARBA" id="ARBA00022692"/>
    </source>
</evidence>
<organism evidence="22 23">
    <name type="scientific">Williamwhitmania taraxaci</name>
    <dbReference type="NCBI Taxonomy" id="1640674"/>
    <lineage>
        <taxon>Bacteria</taxon>
        <taxon>Pseudomonadati</taxon>
        <taxon>Bacteroidota</taxon>
        <taxon>Bacteroidia</taxon>
        <taxon>Bacteroidales</taxon>
        <taxon>Williamwhitmaniaceae</taxon>
        <taxon>Williamwhitmania</taxon>
    </lineage>
</organism>
<dbReference type="RefSeq" id="WP_092437511.1">
    <property type="nucleotide sequence ID" value="NZ_FMYP01000022.1"/>
</dbReference>
<keyword evidence="8" id="KW-1278">Translocase</keyword>
<dbReference type="GO" id="GO:0005507">
    <property type="term" value="F:copper ion binding"/>
    <property type="evidence" value="ECO:0007669"/>
    <property type="project" value="InterPro"/>
</dbReference>
<keyword evidence="3 16" id="KW-0813">Transport</keyword>
<dbReference type="GO" id="GO:0004129">
    <property type="term" value="F:cytochrome-c oxidase activity"/>
    <property type="evidence" value="ECO:0007669"/>
    <property type="project" value="UniProtKB-EC"/>
</dbReference>
<evidence type="ECO:0000256" key="3">
    <source>
        <dbReference type="ARBA" id="ARBA00022448"/>
    </source>
</evidence>
<gene>
    <name evidence="22" type="ORF">SAMN05216323_102210</name>
</gene>
<dbReference type="InterPro" id="IPR036909">
    <property type="entry name" value="Cyt_c-like_dom_sf"/>
</dbReference>
<dbReference type="InterPro" id="IPR008972">
    <property type="entry name" value="Cupredoxin"/>
</dbReference>
<dbReference type="PROSITE" id="PS50999">
    <property type="entry name" value="COX2_TM"/>
    <property type="match status" value="1"/>
</dbReference>
<evidence type="ECO:0000256" key="14">
    <source>
        <dbReference type="ARBA" id="ARBA00024688"/>
    </source>
</evidence>
<keyword evidence="11 15" id="KW-0408">Iron</keyword>
<proteinExistence type="inferred from homology"/>
<comment type="similarity">
    <text evidence="2 16">Belongs to the cytochrome c oxidase subunit 2 family.</text>
</comment>
<dbReference type="GO" id="GO:0042773">
    <property type="term" value="P:ATP synthesis coupled electron transport"/>
    <property type="evidence" value="ECO:0007669"/>
    <property type="project" value="TreeGrafter"/>
</dbReference>
<evidence type="ECO:0000256" key="18">
    <source>
        <dbReference type="SAM" id="Phobius"/>
    </source>
</evidence>
<dbReference type="OrthoDB" id="9781261at2"/>
<evidence type="ECO:0000256" key="10">
    <source>
        <dbReference type="ARBA" id="ARBA00022989"/>
    </source>
</evidence>
<comment type="subcellular location">
    <subcellularLocation>
        <location evidence="16">Cell membrane</location>
        <topology evidence="16">Multi-pass membrane protein</topology>
    </subcellularLocation>
    <subcellularLocation>
        <location evidence="1">Membrane</location>
        <topology evidence="1">Multi-pass membrane protein</topology>
    </subcellularLocation>
</comment>
<comment type="catalytic activity">
    <reaction evidence="17">
        <text>4 Fe(II)-[cytochrome c] + O2 + 8 H(+)(in) = 4 Fe(III)-[cytochrome c] + 2 H2O + 4 H(+)(out)</text>
        <dbReference type="Rhea" id="RHEA:11436"/>
        <dbReference type="Rhea" id="RHEA-COMP:10350"/>
        <dbReference type="Rhea" id="RHEA-COMP:14399"/>
        <dbReference type="ChEBI" id="CHEBI:15377"/>
        <dbReference type="ChEBI" id="CHEBI:15378"/>
        <dbReference type="ChEBI" id="CHEBI:15379"/>
        <dbReference type="ChEBI" id="CHEBI:29033"/>
        <dbReference type="ChEBI" id="CHEBI:29034"/>
        <dbReference type="EC" id="7.1.1.9"/>
    </reaction>
</comment>
<dbReference type="InterPro" id="IPR002429">
    <property type="entry name" value="CcO_II-like_C"/>
</dbReference>
<feature type="transmembrane region" description="Helical" evidence="18">
    <location>
        <begin position="15"/>
        <end position="39"/>
    </location>
</feature>
<dbReference type="GO" id="GO:0020037">
    <property type="term" value="F:heme binding"/>
    <property type="evidence" value="ECO:0007669"/>
    <property type="project" value="InterPro"/>
</dbReference>